<dbReference type="SUPFAM" id="SSF55785">
    <property type="entry name" value="PYP-like sensor domain (PAS domain)"/>
    <property type="match status" value="6"/>
</dbReference>
<evidence type="ECO:0000259" key="8">
    <source>
        <dbReference type="PROSITE" id="PS50109"/>
    </source>
</evidence>
<organism evidence="11 12">
    <name type="scientific">Gemmata obscuriglobus</name>
    <dbReference type="NCBI Taxonomy" id="114"/>
    <lineage>
        <taxon>Bacteria</taxon>
        <taxon>Pseudomonadati</taxon>
        <taxon>Planctomycetota</taxon>
        <taxon>Planctomycetia</taxon>
        <taxon>Gemmatales</taxon>
        <taxon>Gemmataceae</taxon>
        <taxon>Gemmata</taxon>
    </lineage>
</organism>
<keyword evidence="12" id="KW-1185">Reference proteome</keyword>
<dbReference type="InterPro" id="IPR001610">
    <property type="entry name" value="PAC"/>
</dbReference>
<dbReference type="Pfam" id="PF02518">
    <property type="entry name" value="HATPase_c"/>
    <property type="match status" value="1"/>
</dbReference>
<dbReference type="SUPFAM" id="SSF55874">
    <property type="entry name" value="ATPase domain of HSP90 chaperone/DNA topoisomerase II/histidine kinase"/>
    <property type="match status" value="1"/>
</dbReference>
<sequence>MWTRATLSASGRALSGRPPRPARIAWAYLLFGLAWIWLTDRAVWAGTRSDQAFWLSSGKGTAFVLLSALLVFYLARRELETFAGAGALLRAVADGTTDAVFVKDRDGRYLLLNESAARFAGRPVAELLGRDDTALFDPASARMVRDHDRRVMAANRAETTEEELTTAGVTRTFLATKAPYRNEHGEVIGLVGISRDITDRKDAERELRAERDRFQKFVEAVPLVLCSFRLSPDGTTSFVYSSPRIEDIYGIGPAALARDAAPIFGLIHPDDRDRVRSGIEESARGLFQWRAEFRVRPPGRDELWIDGRSAPEREADGSTVWHGYIADITPRKRTEHALQTTRDQLREALRVARLGSWTWDEVAGRVEWSDEAAAVLDLPAPTIPMPLDSLMGLIYPDDRGTVLEQFAAVRAGADRFATDLRVTTADGVAWIHCQARAVRETGGRLARLDGLVQDITERMRAAGALRDRESLLSIVTSAARVGLVVVNDRYEYLFANDTYAAVLGIPPDQIVGRRVPDLLSASWPQIKPHLDRALAGEHVSYDLEREPLPGGAGWRTLRVMYEPRPKDGRQTAVVVVIDQTEQKQAETAIRESEKRFRTLVSALPDAVYINAGGHVAFCNPACVRLFGASAPEALIGKTPFDLMHPDDHETIRQRIAAISASGASNPGIEERIVRFDGTPVPVMVTAIAITDRGERAFLVVLRDLSEQKRAEQQLHYQELLLREAAELAHVGGWWFDPVTLEGDWTPVVANIHDLPPDAPPPKPDRGIEFYVEEDRPRIAQAVRAATESGTPYDLELQLVSARGAFKWVRTIARPIVEEGRVIRVRGSLQDITDRKRAEAEIRHLNADLEQRVRDRTIELEAANAELEAFSYSVSHDLRAPLRAIDGFSQIVLNEYGPQLPADAREYLTDVCANTLRMGRLVDDLLTFSRLGRQPVRRQPVNTSELVAGCLDELLRQTGARRIEIRSNELPPCDADPALLRQVWLNLLANALKYSSLSSLALIEVGATASPDGPVYFVRDNGVGFDMRYAHKLFGVFQRLHRAEDYEGTGIGLALVQRIVHRHGGRVWADSEPGKGATFSFTLGRPLPDPGRCSAATALVSGESAP</sequence>
<keyword evidence="3" id="KW-0597">Phosphoprotein</keyword>
<dbReference type="SMART" id="SM00388">
    <property type="entry name" value="HisKA"/>
    <property type="match status" value="1"/>
</dbReference>
<dbReference type="InterPro" id="IPR036097">
    <property type="entry name" value="HisK_dim/P_sf"/>
</dbReference>
<dbReference type="PROSITE" id="PS50112">
    <property type="entry name" value="PAS"/>
    <property type="match status" value="4"/>
</dbReference>
<dbReference type="GO" id="GO:0006355">
    <property type="term" value="P:regulation of DNA-templated transcription"/>
    <property type="evidence" value="ECO:0007669"/>
    <property type="project" value="InterPro"/>
</dbReference>
<feature type="domain" description="PAS" evidence="9">
    <location>
        <begin position="592"/>
        <end position="662"/>
    </location>
</feature>
<dbReference type="FunFam" id="3.30.565.10:FF:000006">
    <property type="entry name" value="Sensor histidine kinase WalK"/>
    <property type="match status" value="1"/>
</dbReference>
<keyword evidence="6" id="KW-0175">Coiled coil</keyword>
<dbReference type="InterPro" id="IPR013655">
    <property type="entry name" value="PAS_fold_3"/>
</dbReference>
<comment type="catalytic activity">
    <reaction evidence="1">
        <text>ATP + protein L-histidine = ADP + protein N-phospho-L-histidine.</text>
        <dbReference type="EC" id="2.7.13.3"/>
    </reaction>
</comment>
<evidence type="ECO:0000256" key="7">
    <source>
        <dbReference type="SAM" id="Phobius"/>
    </source>
</evidence>
<keyword evidence="7" id="KW-0472">Membrane</keyword>
<evidence type="ECO:0000256" key="4">
    <source>
        <dbReference type="ARBA" id="ARBA00022679"/>
    </source>
</evidence>
<keyword evidence="7" id="KW-0812">Transmembrane</keyword>
<feature type="coiled-coil region" evidence="6">
    <location>
        <begin position="834"/>
        <end position="865"/>
    </location>
</feature>
<dbReference type="SMART" id="SM00091">
    <property type="entry name" value="PAS"/>
    <property type="match status" value="5"/>
</dbReference>
<reference evidence="11 12" key="1">
    <citation type="submission" date="2018-01" db="EMBL/GenBank/DDBJ databases">
        <title>G. obscuriglobus.</title>
        <authorList>
            <person name="Franke J."/>
            <person name="Blomberg W."/>
            <person name="Selmecki A."/>
        </authorList>
    </citation>
    <scope>NUCLEOTIDE SEQUENCE [LARGE SCALE GENOMIC DNA]</scope>
    <source>
        <strain evidence="11 12">DSM 5831</strain>
    </source>
</reference>
<dbReference type="InterPro" id="IPR036890">
    <property type="entry name" value="HATPase_C_sf"/>
</dbReference>
<feature type="domain" description="Histidine kinase" evidence="8">
    <location>
        <begin position="872"/>
        <end position="1086"/>
    </location>
</feature>
<evidence type="ECO:0000256" key="3">
    <source>
        <dbReference type="ARBA" id="ARBA00022553"/>
    </source>
</evidence>
<evidence type="ECO:0000256" key="6">
    <source>
        <dbReference type="SAM" id="Coils"/>
    </source>
</evidence>
<dbReference type="Proteomes" id="UP000245802">
    <property type="component" value="Chromosome"/>
</dbReference>
<feature type="domain" description="PAC" evidence="10">
    <location>
        <begin position="666"/>
        <end position="716"/>
    </location>
</feature>
<dbReference type="CDD" id="cd00130">
    <property type="entry name" value="PAS"/>
    <property type="match status" value="5"/>
</dbReference>
<protein>
    <recommendedName>
        <fullName evidence="2">histidine kinase</fullName>
        <ecNumber evidence="2">2.7.13.3</ecNumber>
    </recommendedName>
</protein>
<accession>A0A2Z3HA55</accession>
<evidence type="ECO:0000256" key="2">
    <source>
        <dbReference type="ARBA" id="ARBA00012438"/>
    </source>
</evidence>
<dbReference type="KEGG" id="gog:C1280_14035"/>
<name>A0A2Z3HA55_9BACT</name>
<dbReference type="CDD" id="cd00082">
    <property type="entry name" value="HisKA"/>
    <property type="match status" value="1"/>
</dbReference>
<dbReference type="AlphaFoldDB" id="A0A2Z3HA55"/>
<dbReference type="EC" id="2.7.13.3" evidence="2"/>
<dbReference type="SMART" id="SM00086">
    <property type="entry name" value="PAC"/>
    <property type="match status" value="5"/>
</dbReference>
<dbReference type="PROSITE" id="PS50109">
    <property type="entry name" value="HIS_KIN"/>
    <property type="match status" value="1"/>
</dbReference>
<dbReference type="PANTHER" id="PTHR43304">
    <property type="entry name" value="PHYTOCHROME-LIKE PROTEIN CPH1"/>
    <property type="match status" value="1"/>
</dbReference>
<dbReference type="InterPro" id="IPR013656">
    <property type="entry name" value="PAS_4"/>
</dbReference>
<dbReference type="Gene3D" id="1.10.287.130">
    <property type="match status" value="1"/>
</dbReference>
<feature type="domain" description="PAC" evidence="10">
    <location>
        <begin position="416"/>
        <end position="467"/>
    </location>
</feature>
<dbReference type="Pfam" id="PF08447">
    <property type="entry name" value="PAS_3"/>
    <property type="match status" value="3"/>
</dbReference>
<dbReference type="PROSITE" id="PS50113">
    <property type="entry name" value="PAC"/>
    <property type="match status" value="5"/>
</dbReference>
<feature type="domain" description="PAS" evidence="9">
    <location>
        <begin position="210"/>
        <end position="286"/>
    </location>
</feature>
<evidence type="ECO:0000259" key="10">
    <source>
        <dbReference type="PROSITE" id="PS50113"/>
    </source>
</evidence>
<keyword evidence="7" id="KW-1133">Transmembrane helix</keyword>
<dbReference type="SUPFAM" id="SSF47384">
    <property type="entry name" value="Homodimeric domain of signal transducing histidine kinase"/>
    <property type="match status" value="1"/>
</dbReference>
<dbReference type="EMBL" id="CP025958">
    <property type="protein sequence ID" value="AWM38000.1"/>
    <property type="molecule type" value="Genomic_DNA"/>
</dbReference>
<dbReference type="InterPro" id="IPR004358">
    <property type="entry name" value="Sig_transdc_His_kin-like_C"/>
</dbReference>
<dbReference type="Gene3D" id="3.30.450.20">
    <property type="entry name" value="PAS domain"/>
    <property type="match status" value="6"/>
</dbReference>
<evidence type="ECO:0000256" key="5">
    <source>
        <dbReference type="ARBA" id="ARBA00022777"/>
    </source>
</evidence>
<dbReference type="InterPro" id="IPR000014">
    <property type="entry name" value="PAS"/>
</dbReference>
<dbReference type="PANTHER" id="PTHR43304:SF1">
    <property type="entry name" value="PAC DOMAIN-CONTAINING PROTEIN"/>
    <property type="match status" value="1"/>
</dbReference>
<evidence type="ECO:0000256" key="1">
    <source>
        <dbReference type="ARBA" id="ARBA00000085"/>
    </source>
</evidence>
<feature type="domain" description="PAS" evidence="9">
    <location>
        <begin position="468"/>
        <end position="513"/>
    </location>
</feature>
<dbReference type="NCBIfam" id="TIGR00229">
    <property type="entry name" value="sensory_box"/>
    <property type="match status" value="5"/>
</dbReference>
<dbReference type="SMART" id="SM00387">
    <property type="entry name" value="HATPase_c"/>
    <property type="match status" value="1"/>
</dbReference>
<dbReference type="InterPro" id="IPR035965">
    <property type="entry name" value="PAS-like_dom_sf"/>
</dbReference>
<evidence type="ECO:0000313" key="11">
    <source>
        <dbReference type="EMBL" id="AWM38000.1"/>
    </source>
</evidence>
<dbReference type="GO" id="GO:0000155">
    <property type="term" value="F:phosphorelay sensor kinase activity"/>
    <property type="evidence" value="ECO:0007669"/>
    <property type="project" value="InterPro"/>
</dbReference>
<dbReference type="PRINTS" id="PR00344">
    <property type="entry name" value="BCTRLSENSOR"/>
</dbReference>
<dbReference type="Pfam" id="PF00989">
    <property type="entry name" value="PAS"/>
    <property type="match status" value="1"/>
</dbReference>
<dbReference type="Gene3D" id="2.10.70.100">
    <property type="match status" value="2"/>
</dbReference>
<evidence type="ECO:0000259" key="9">
    <source>
        <dbReference type="PROSITE" id="PS50112"/>
    </source>
</evidence>
<dbReference type="InterPro" id="IPR005467">
    <property type="entry name" value="His_kinase_dom"/>
</dbReference>
<gene>
    <name evidence="11" type="ORF">C1280_14035</name>
</gene>
<dbReference type="OrthoDB" id="231918at2"/>
<proteinExistence type="predicted"/>
<dbReference type="Gene3D" id="3.30.565.10">
    <property type="entry name" value="Histidine kinase-like ATPase, C-terminal domain"/>
    <property type="match status" value="1"/>
</dbReference>
<dbReference type="Pfam" id="PF00512">
    <property type="entry name" value="HisKA"/>
    <property type="match status" value="1"/>
</dbReference>
<feature type="transmembrane region" description="Helical" evidence="7">
    <location>
        <begin position="53"/>
        <end position="75"/>
    </location>
</feature>
<feature type="domain" description="PAC" evidence="10">
    <location>
        <begin position="289"/>
        <end position="340"/>
    </location>
</feature>
<evidence type="ECO:0000313" key="12">
    <source>
        <dbReference type="Proteomes" id="UP000245802"/>
    </source>
</evidence>
<keyword evidence="5" id="KW-0418">Kinase</keyword>
<feature type="domain" description="PAC" evidence="10">
    <location>
        <begin position="155"/>
        <end position="209"/>
    </location>
</feature>
<feature type="domain" description="PAS" evidence="9">
    <location>
        <begin position="85"/>
        <end position="155"/>
    </location>
</feature>
<dbReference type="InterPro" id="IPR013767">
    <property type="entry name" value="PAS_fold"/>
</dbReference>
<dbReference type="InterPro" id="IPR003594">
    <property type="entry name" value="HATPase_dom"/>
</dbReference>
<dbReference type="FunFam" id="1.10.287.130:FF:000070">
    <property type="entry name" value="Histidine kinase sensor protein"/>
    <property type="match status" value="1"/>
</dbReference>
<dbReference type="Pfam" id="PF08448">
    <property type="entry name" value="PAS_4"/>
    <property type="match status" value="2"/>
</dbReference>
<dbReference type="InterPro" id="IPR003661">
    <property type="entry name" value="HisK_dim/P_dom"/>
</dbReference>
<dbReference type="InterPro" id="IPR052162">
    <property type="entry name" value="Sensor_kinase/Photoreceptor"/>
</dbReference>
<keyword evidence="4" id="KW-0808">Transferase</keyword>
<feature type="transmembrane region" description="Helical" evidence="7">
    <location>
        <begin position="21"/>
        <end position="38"/>
    </location>
</feature>
<feature type="domain" description="PAC" evidence="10">
    <location>
        <begin position="792"/>
        <end position="843"/>
    </location>
</feature>
<dbReference type="InterPro" id="IPR000700">
    <property type="entry name" value="PAS-assoc_C"/>
</dbReference>